<evidence type="ECO:0000259" key="1">
    <source>
        <dbReference type="Pfam" id="PF01636"/>
    </source>
</evidence>
<dbReference type="EMBL" id="BAAAOH010000001">
    <property type="protein sequence ID" value="GAA1975974.1"/>
    <property type="molecule type" value="Genomic_DNA"/>
</dbReference>
<reference evidence="2 3" key="1">
    <citation type="journal article" date="2019" name="Int. J. Syst. Evol. Microbiol.">
        <title>The Global Catalogue of Microorganisms (GCM) 10K type strain sequencing project: providing services to taxonomists for standard genome sequencing and annotation.</title>
        <authorList>
            <consortium name="The Broad Institute Genomics Platform"/>
            <consortium name="The Broad Institute Genome Sequencing Center for Infectious Disease"/>
            <person name="Wu L."/>
            <person name="Ma J."/>
        </authorList>
    </citation>
    <scope>NUCLEOTIDE SEQUENCE [LARGE SCALE GENOMIC DNA]</scope>
    <source>
        <strain evidence="2 3">JCM 14902</strain>
    </source>
</reference>
<dbReference type="Gene3D" id="3.90.1200.10">
    <property type="match status" value="1"/>
</dbReference>
<evidence type="ECO:0000313" key="2">
    <source>
        <dbReference type="EMBL" id="GAA1975974.1"/>
    </source>
</evidence>
<proteinExistence type="predicted"/>
<organism evidence="2 3">
    <name type="scientific">Microbacterium pumilum</name>
    <dbReference type="NCBI Taxonomy" id="344165"/>
    <lineage>
        <taxon>Bacteria</taxon>
        <taxon>Bacillati</taxon>
        <taxon>Actinomycetota</taxon>
        <taxon>Actinomycetes</taxon>
        <taxon>Micrococcales</taxon>
        <taxon>Microbacteriaceae</taxon>
        <taxon>Microbacterium</taxon>
    </lineage>
</organism>
<name>A0ABN2RWQ9_9MICO</name>
<keyword evidence="3" id="KW-1185">Reference proteome</keyword>
<accession>A0ABN2RWQ9</accession>
<gene>
    <name evidence="2" type="ORF">GCM10009777_06150</name>
</gene>
<dbReference type="InterPro" id="IPR011009">
    <property type="entry name" value="Kinase-like_dom_sf"/>
</dbReference>
<comment type="caution">
    <text evidence="2">The sequence shown here is derived from an EMBL/GenBank/DDBJ whole genome shotgun (WGS) entry which is preliminary data.</text>
</comment>
<feature type="domain" description="Aminoglycoside phosphotransferase" evidence="1">
    <location>
        <begin position="83"/>
        <end position="170"/>
    </location>
</feature>
<dbReference type="Proteomes" id="UP001500326">
    <property type="component" value="Unassembled WGS sequence"/>
</dbReference>
<dbReference type="RefSeq" id="WP_344058408.1">
    <property type="nucleotide sequence ID" value="NZ_BAAAOH010000001.1"/>
</dbReference>
<protein>
    <submittedName>
        <fullName evidence="2">Phosphotransferase</fullName>
    </submittedName>
</protein>
<dbReference type="SUPFAM" id="SSF56112">
    <property type="entry name" value="Protein kinase-like (PK-like)"/>
    <property type="match status" value="1"/>
</dbReference>
<dbReference type="Pfam" id="PF01636">
    <property type="entry name" value="APH"/>
    <property type="match status" value="1"/>
</dbReference>
<dbReference type="InterPro" id="IPR002575">
    <property type="entry name" value="Aminoglycoside_PTrfase"/>
</dbReference>
<evidence type="ECO:0000313" key="3">
    <source>
        <dbReference type="Proteomes" id="UP001500326"/>
    </source>
</evidence>
<sequence length="252" mass="27010">MVERTHLPGGSGGVWYADDPVFGPVVHRPVGPWTPAVHRLLAFLADDGLEGVPRVVAVTDTEETLTFLPGEALDPGIREADDDVLAQGAAWLRRYHDAVRGWDPGDVAWRQTSSPLAPGQLICHNDTGSYNWIVDDRGFAGLIDWDQAGPGHPVDDVAILCWSAIPLGDPLPPADAARRVRIVAEAYGGLTPNEILDAVAARMLTSVTRIAAGIERGDPGMLSLRDRAEPENTRRAVDGYLARVPAIRAALG</sequence>